<organism evidence="9 10">
    <name type="scientific">Billgrantia endophytica</name>
    <dbReference type="NCBI Taxonomy" id="2033802"/>
    <lineage>
        <taxon>Bacteria</taxon>
        <taxon>Pseudomonadati</taxon>
        <taxon>Pseudomonadota</taxon>
        <taxon>Gammaproteobacteria</taxon>
        <taxon>Oceanospirillales</taxon>
        <taxon>Halomonadaceae</taxon>
        <taxon>Billgrantia</taxon>
    </lineage>
</organism>
<comment type="similarity">
    <text evidence="1 6">Belongs to the peptidase M42 family.</text>
</comment>
<dbReference type="Gene3D" id="2.40.30.40">
    <property type="entry name" value="Peptidase M42, domain 2"/>
    <property type="match status" value="1"/>
</dbReference>
<evidence type="ECO:0000313" key="9">
    <source>
        <dbReference type="EMBL" id="PMR73739.1"/>
    </source>
</evidence>
<evidence type="ECO:0000256" key="6">
    <source>
        <dbReference type="PIRNR" id="PIRNR001123"/>
    </source>
</evidence>
<comment type="cofactor">
    <cofactor evidence="8">
        <name>a divalent metal cation</name>
        <dbReference type="ChEBI" id="CHEBI:60240"/>
    </cofactor>
    <text evidence="8">Binds 2 divalent metal cations per subunit.</text>
</comment>
<evidence type="ECO:0000256" key="5">
    <source>
        <dbReference type="ARBA" id="ARBA00022801"/>
    </source>
</evidence>
<dbReference type="Proteomes" id="UP000235803">
    <property type="component" value="Unassembled WGS sequence"/>
</dbReference>
<dbReference type="Pfam" id="PF05343">
    <property type="entry name" value="Peptidase_M42"/>
    <property type="match status" value="1"/>
</dbReference>
<dbReference type="PANTHER" id="PTHR32481">
    <property type="entry name" value="AMINOPEPTIDASE"/>
    <property type="match status" value="1"/>
</dbReference>
<dbReference type="AlphaFoldDB" id="A0A2N7TZX4"/>
<accession>A0A2N7TZX4</accession>
<feature type="binding site" evidence="8">
    <location>
        <position position="219"/>
    </location>
    <ligand>
        <name>Zn(2+)</name>
        <dbReference type="ChEBI" id="CHEBI:29105"/>
        <label>2</label>
    </ligand>
</feature>
<feature type="active site" description="Proton acceptor" evidence="7">
    <location>
        <position position="218"/>
    </location>
</feature>
<keyword evidence="3" id="KW-0645">Protease</keyword>
<feature type="binding site" evidence="8">
    <location>
        <position position="189"/>
    </location>
    <ligand>
        <name>Zn(2+)</name>
        <dbReference type="ChEBI" id="CHEBI:29105"/>
        <label>2</label>
    </ligand>
</feature>
<sequence>MFMSSIDTDALVADLLAMLAIPSPSLHAQPMVEWLAPRLEAAGLEVTTTARGDLHAQRKGDAPRRAITAHLDTLGAMVVRRREDGRLAIRPIGHWNARFAAGARVRVHDHDGGVATSGTLLPEKASGHVFNEAVDAQPSDWDHIALRLDVVDTSSYALIELGIGVGSLVSVESQPEVTETGFINSRHLDNKAAIACVLAALRAGAEVTGTRLVFSCAEELGVGMSAPLLAGIEEVLNLDIAAQGEGQQVCSDGVTIAFMDSQGPLHPVASRRLVTLCQQHAIPFTRDCFPFYYCDGDSASKAGMDLRNALACFGADASHGWERVHCDSLVALTQLVMAWLDDQE</sequence>
<keyword evidence="5" id="KW-0378">Hydrolase</keyword>
<dbReference type="PANTHER" id="PTHR32481:SF7">
    <property type="entry name" value="AMINOPEPTIDASE YHFE-RELATED"/>
    <property type="match status" value="1"/>
</dbReference>
<feature type="binding site" evidence="8">
    <location>
        <position position="239"/>
    </location>
    <ligand>
        <name>Zn(2+)</name>
        <dbReference type="ChEBI" id="CHEBI:29105"/>
        <label>1</label>
    </ligand>
</feature>
<dbReference type="PIRSF" id="PIRSF001123">
    <property type="entry name" value="PepA_GA"/>
    <property type="match status" value="1"/>
</dbReference>
<evidence type="ECO:0000256" key="1">
    <source>
        <dbReference type="ARBA" id="ARBA00006272"/>
    </source>
</evidence>
<dbReference type="GO" id="GO:0004177">
    <property type="term" value="F:aminopeptidase activity"/>
    <property type="evidence" value="ECO:0007669"/>
    <property type="project" value="UniProtKB-UniRule"/>
</dbReference>
<evidence type="ECO:0000256" key="2">
    <source>
        <dbReference type="ARBA" id="ARBA00022438"/>
    </source>
</evidence>
<evidence type="ECO:0000256" key="4">
    <source>
        <dbReference type="ARBA" id="ARBA00022723"/>
    </source>
</evidence>
<feature type="binding site" evidence="8">
    <location>
        <position position="189"/>
    </location>
    <ligand>
        <name>Zn(2+)</name>
        <dbReference type="ChEBI" id="CHEBI:29105"/>
        <label>1</label>
    </ligand>
</feature>
<evidence type="ECO:0000256" key="3">
    <source>
        <dbReference type="ARBA" id="ARBA00022670"/>
    </source>
</evidence>
<reference evidence="9 10" key="1">
    <citation type="submission" date="2018-01" db="EMBL/GenBank/DDBJ databases">
        <title>Halomonas endophytica sp. nov., isolated from storage liquid in the stems of Populus euphratica.</title>
        <authorList>
            <person name="Chen C."/>
        </authorList>
    </citation>
    <scope>NUCLEOTIDE SEQUENCE [LARGE SCALE GENOMIC DNA]</scope>
    <source>
        <strain evidence="9 10">MC28</strain>
    </source>
</reference>
<name>A0A2N7TZX4_9GAMM</name>
<feature type="binding site" evidence="8">
    <location>
        <position position="70"/>
    </location>
    <ligand>
        <name>Zn(2+)</name>
        <dbReference type="ChEBI" id="CHEBI:29105"/>
        <label>1</label>
    </ligand>
</feature>
<evidence type="ECO:0000313" key="10">
    <source>
        <dbReference type="Proteomes" id="UP000235803"/>
    </source>
</evidence>
<dbReference type="InterPro" id="IPR008007">
    <property type="entry name" value="Peptidase_M42"/>
</dbReference>
<dbReference type="Gene3D" id="3.40.630.10">
    <property type="entry name" value="Zn peptidases"/>
    <property type="match status" value="1"/>
</dbReference>
<protein>
    <submittedName>
        <fullName evidence="9">Osmoprotectant NAGGN system M42 family peptidase</fullName>
    </submittedName>
</protein>
<evidence type="ECO:0000256" key="8">
    <source>
        <dbReference type="PIRSR" id="PIRSR001123-2"/>
    </source>
</evidence>
<gene>
    <name evidence="9" type="ORF">C1H69_15495</name>
</gene>
<dbReference type="OrthoDB" id="361940at2"/>
<dbReference type="GO" id="GO:0046872">
    <property type="term" value="F:metal ion binding"/>
    <property type="evidence" value="ECO:0007669"/>
    <property type="project" value="UniProtKB-UniRule"/>
</dbReference>
<keyword evidence="4 8" id="KW-0479">Metal-binding</keyword>
<dbReference type="GO" id="GO:0006508">
    <property type="term" value="P:proteolysis"/>
    <property type="evidence" value="ECO:0007669"/>
    <property type="project" value="UniProtKB-KW"/>
</dbReference>
<proteinExistence type="inferred from homology"/>
<dbReference type="InterPro" id="IPR023367">
    <property type="entry name" value="Peptidase_M42_dom2"/>
</dbReference>
<dbReference type="EMBL" id="PNRF01000032">
    <property type="protein sequence ID" value="PMR73739.1"/>
    <property type="molecule type" value="Genomic_DNA"/>
</dbReference>
<dbReference type="SUPFAM" id="SSF53187">
    <property type="entry name" value="Zn-dependent exopeptidases"/>
    <property type="match status" value="1"/>
</dbReference>
<dbReference type="SUPFAM" id="SSF101821">
    <property type="entry name" value="Aminopeptidase/glucanase lid domain"/>
    <property type="match status" value="1"/>
</dbReference>
<dbReference type="InterPro" id="IPR051464">
    <property type="entry name" value="Peptidase_M42_aminopept"/>
</dbReference>
<keyword evidence="10" id="KW-1185">Reference proteome</keyword>
<comment type="caution">
    <text evidence="9">The sequence shown here is derived from an EMBL/GenBank/DDBJ whole genome shotgun (WGS) entry which is preliminary data.</text>
</comment>
<evidence type="ECO:0000256" key="7">
    <source>
        <dbReference type="PIRSR" id="PIRSR001123-1"/>
    </source>
</evidence>
<keyword evidence="2" id="KW-0031">Aminopeptidase</keyword>